<keyword evidence="7" id="KW-1185">Reference proteome</keyword>
<dbReference type="EMBL" id="CP132508">
    <property type="protein sequence ID" value="WPD19896.1"/>
    <property type="molecule type" value="Genomic_DNA"/>
</dbReference>
<dbReference type="NCBIfam" id="TIGR00045">
    <property type="entry name" value="glycerate kinase"/>
    <property type="match status" value="1"/>
</dbReference>
<dbReference type="PIRSF" id="PIRSF006078">
    <property type="entry name" value="GlxK"/>
    <property type="match status" value="1"/>
</dbReference>
<dbReference type="PANTHER" id="PTHR21599">
    <property type="entry name" value="GLYCERATE KINASE"/>
    <property type="match status" value="1"/>
</dbReference>
<reference evidence="6 7" key="1">
    <citation type="submission" date="2023-08" db="EMBL/GenBank/DDBJ databases">
        <title>Genome sequence of Thermaerobacter compostii strain Ins1, a spore-forming filamentous bacterium isolated from a deep geothermal reservoir.</title>
        <authorList>
            <person name="Bregnard D."/>
            <person name="Gonzalez D."/>
            <person name="Junier P."/>
        </authorList>
    </citation>
    <scope>NUCLEOTIDE SEQUENCE [LARGE SCALE GENOMIC DNA]</scope>
    <source>
        <strain evidence="6 7">Ins1</strain>
    </source>
</reference>
<keyword evidence="3 4" id="KW-0418">Kinase</keyword>
<dbReference type="Gene3D" id="3.90.1510.10">
    <property type="entry name" value="Glycerate kinase, domain 2"/>
    <property type="match status" value="1"/>
</dbReference>
<feature type="region of interest" description="Disordered" evidence="5">
    <location>
        <begin position="1"/>
        <end position="51"/>
    </location>
</feature>
<dbReference type="InterPro" id="IPR004381">
    <property type="entry name" value="Glycerate_kinase"/>
</dbReference>
<accession>A0ABZ0QR90</accession>
<dbReference type="Proteomes" id="UP001304683">
    <property type="component" value="Chromosome"/>
</dbReference>
<evidence type="ECO:0000256" key="4">
    <source>
        <dbReference type="PIRNR" id="PIRNR006078"/>
    </source>
</evidence>
<comment type="similarity">
    <text evidence="1 4">Belongs to the glycerate kinase type-1 family.</text>
</comment>
<dbReference type="SUPFAM" id="SSF110738">
    <property type="entry name" value="Glycerate kinase I"/>
    <property type="match status" value="1"/>
</dbReference>
<evidence type="ECO:0000256" key="3">
    <source>
        <dbReference type="ARBA" id="ARBA00022777"/>
    </source>
</evidence>
<organism evidence="6 7">
    <name type="scientific">Thermaerobacter composti</name>
    <dbReference type="NCBI Taxonomy" id="554949"/>
    <lineage>
        <taxon>Bacteria</taxon>
        <taxon>Bacillati</taxon>
        <taxon>Bacillota</taxon>
        <taxon>Clostridia</taxon>
        <taxon>Eubacteriales</taxon>
        <taxon>Clostridiales Family XVII. Incertae Sedis</taxon>
        <taxon>Thermaerobacter</taxon>
    </lineage>
</organism>
<dbReference type="InterPro" id="IPR018193">
    <property type="entry name" value="Glyc_kinase_flavodox-like_fold"/>
</dbReference>
<dbReference type="RefSeq" id="WP_318751337.1">
    <property type="nucleotide sequence ID" value="NZ_CP132508.1"/>
</dbReference>
<dbReference type="Gene3D" id="3.40.50.10350">
    <property type="entry name" value="Glycerate kinase, domain 1"/>
    <property type="match status" value="1"/>
</dbReference>
<dbReference type="PANTHER" id="PTHR21599:SF0">
    <property type="entry name" value="GLYCERATE KINASE"/>
    <property type="match status" value="1"/>
</dbReference>
<proteinExistence type="inferred from homology"/>
<dbReference type="InterPro" id="IPR018197">
    <property type="entry name" value="Glycerate_kinase_RE-like"/>
</dbReference>
<dbReference type="GO" id="GO:0008887">
    <property type="term" value="F:glycerate kinase activity"/>
    <property type="evidence" value="ECO:0007669"/>
    <property type="project" value="UniProtKB-EC"/>
</dbReference>
<evidence type="ECO:0000313" key="6">
    <source>
        <dbReference type="EMBL" id="WPD19896.1"/>
    </source>
</evidence>
<dbReference type="EC" id="2.7.1.31" evidence="6"/>
<dbReference type="Pfam" id="PF02595">
    <property type="entry name" value="Gly_kinase"/>
    <property type="match status" value="1"/>
</dbReference>
<evidence type="ECO:0000256" key="5">
    <source>
        <dbReference type="SAM" id="MobiDB-lite"/>
    </source>
</evidence>
<name>A0ABZ0QR90_9FIRM</name>
<keyword evidence="2 4" id="KW-0808">Transferase</keyword>
<evidence type="ECO:0000256" key="1">
    <source>
        <dbReference type="ARBA" id="ARBA00006284"/>
    </source>
</evidence>
<evidence type="ECO:0000313" key="7">
    <source>
        <dbReference type="Proteomes" id="UP001304683"/>
    </source>
</evidence>
<evidence type="ECO:0000256" key="2">
    <source>
        <dbReference type="ARBA" id="ARBA00022679"/>
    </source>
</evidence>
<protein>
    <submittedName>
        <fullName evidence="6">Glycerate kinase</fullName>
        <ecNumber evidence="6">2.7.1.31</ecNumber>
    </submittedName>
</protein>
<dbReference type="InterPro" id="IPR036129">
    <property type="entry name" value="Glycerate_kinase_sf"/>
</dbReference>
<gene>
    <name evidence="6" type="ORF">Q5761_04400</name>
</gene>
<sequence>MHPPSDPRQAEAPLPHPRPRAPEDPRLPPPRPDAGSSGRGPGPSPPPLRVLVAPDSFKGSLTAPEAASAMARGVRRGWPGAAVVALPLADGGEGTAAALVQATGGRWFVRRVTGPLGEPVDARWALLGDGRTAVIEMAAASGLLLVPPDRRRPLEATTFGTGELIRDALDHGCRRLLVAIGGSATTDGGTGMLAALGARFLDAAGAPLPPGGGPLRRLARIDLGGLDPRLAETAIEVACDVDNPLTGPRGAARVYAPQKGATPEQVEILEAGLVRLADVAARTLGRDLRDEPGAGAAGGLGFALLAFLGARLRPGAELVMDAVGFDRHLEWADLVLTGEGRTDAQTLAGKLVARVADRCRARGRPVVVISGAVDPAVEPALRQRGVAALLAATPAPMPPDQAMARAAVHLEAAATTALRLLHLGTRFGPGPRPRGG</sequence>